<organism evidence="2 3">
    <name type="scientific">Nitrospira tepida</name>
    <dbReference type="NCBI Taxonomy" id="2973512"/>
    <lineage>
        <taxon>Bacteria</taxon>
        <taxon>Pseudomonadati</taxon>
        <taxon>Nitrospirota</taxon>
        <taxon>Nitrospiria</taxon>
        <taxon>Nitrospirales</taxon>
        <taxon>Nitrospiraceae</taxon>
        <taxon>Nitrospira</taxon>
    </lineage>
</organism>
<evidence type="ECO:0000256" key="1">
    <source>
        <dbReference type="SAM" id="SignalP"/>
    </source>
</evidence>
<dbReference type="AlphaFoldDB" id="A0AA86MWN6"/>
<accession>A0AA86MWN6</accession>
<reference evidence="2" key="1">
    <citation type="submission" date="2022-10" db="EMBL/GenBank/DDBJ databases">
        <authorList>
            <person name="Koch H."/>
        </authorList>
    </citation>
    <scope>NUCLEOTIDE SEQUENCE</scope>
    <source>
        <strain evidence="2">DNF</strain>
    </source>
</reference>
<dbReference type="EMBL" id="OX365700">
    <property type="protein sequence ID" value="CAI4030403.1"/>
    <property type="molecule type" value="Genomic_DNA"/>
</dbReference>
<keyword evidence="1" id="KW-0732">Signal</keyword>
<dbReference type="RefSeq" id="WP_289267393.1">
    <property type="nucleotide sequence ID" value="NZ_OX365700.1"/>
</dbReference>
<proteinExistence type="predicted"/>
<keyword evidence="3" id="KW-1185">Reference proteome</keyword>
<dbReference type="Gene3D" id="2.60.40.4070">
    <property type="match status" value="1"/>
</dbReference>
<feature type="signal peptide" evidence="1">
    <location>
        <begin position="1"/>
        <end position="29"/>
    </location>
</feature>
<gene>
    <name evidence="2" type="ORF">DNFV4_00831</name>
</gene>
<name>A0AA86MWN6_9BACT</name>
<sequence length="185" mass="20288">MTDLTTWKTAIGVLCVAVVCLLGPDAAQAARKSKAAPKKEPDLRIVDVRIKPVPYVPSRGELQFTLAIDLPSDVERASLLEVTCLLSSPSKTSLRFLTYRQPVAPMLDAIGYQAPRPSPAGDHPNRGPSPRVTVTLNWDGKDHTRQEAQAGQYRYELRAKIIGDGDSTPRTLTVSWPKRGTMEVK</sequence>
<dbReference type="KEGG" id="nti:DNFV4_00831"/>
<evidence type="ECO:0000313" key="2">
    <source>
        <dbReference type="EMBL" id="CAI4030403.1"/>
    </source>
</evidence>
<feature type="chain" id="PRO_5041693855" evidence="1">
    <location>
        <begin position="30"/>
        <end position="185"/>
    </location>
</feature>
<protein>
    <submittedName>
        <fullName evidence="2">Uncharacterized protein</fullName>
    </submittedName>
</protein>
<evidence type="ECO:0000313" key="3">
    <source>
        <dbReference type="Proteomes" id="UP001179121"/>
    </source>
</evidence>
<dbReference type="Proteomes" id="UP001179121">
    <property type="component" value="Chromosome"/>
</dbReference>